<evidence type="ECO:0000313" key="1">
    <source>
        <dbReference type="EMBL" id="MFA9479827.1"/>
    </source>
</evidence>
<dbReference type="Proteomes" id="UP001575105">
    <property type="component" value="Unassembled WGS sequence"/>
</dbReference>
<sequence>MNEPSPTSNGTLRILFLNSHGGGFADHLNVPAGTTIAQLIERQLPHVKADDLLIRVNRQPVQRDYVLQADDRVSATPTKIAGAVVV</sequence>
<gene>
    <name evidence="1" type="ORF">ACERK3_16205</name>
</gene>
<protein>
    <submittedName>
        <fullName evidence="1">Molybdopterin converting factor</fullName>
    </submittedName>
</protein>
<organism evidence="1 2">
    <name type="scientific">Natronomicrosphaera hydrolytica</name>
    <dbReference type="NCBI Taxonomy" id="3242702"/>
    <lineage>
        <taxon>Bacteria</taxon>
        <taxon>Pseudomonadati</taxon>
        <taxon>Planctomycetota</taxon>
        <taxon>Phycisphaerae</taxon>
        <taxon>Phycisphaerales</taxon>
        <taxon>Phycisphaeraceae</taxon>
        <taxon>Natronomicrosphaera</taxon>
    </lineage>
</organism>
<keyword evidence="2" id="KW-1185">Reference proteome</keyword>
<comment type="caution">
    <text evidence="1">The sequence shown here is derived from an EMBL/GenBank/DDBJ whole genome shotgun (WGS) entry which is preliminary data.</text>
</comment>
<dbReference type="EMBL" id="JBGUBD010000012">
    <property type="protein sequence ID" value="MFA9479827.1"/>
    <property type="molecule type" value="Genomic_DNA"/>
</dbReference>
<reference evidence="1 2" key="1">
    <citation type="submission" date="2024-08" db="EMBL/GenBank/DDBJ databases">
        <title>Whole-genome sequencing of halo(alkali)philic microorganisms from hypersaline lakes.</title>
        <authorList>
            <person name="Sorokin D.Y."/>
            <person name="Merkel A.Y."/>
            <person name="Messina E."/>
            <person name="Yakimov M."/>
        </authorList>
    </citation>
    <scope>NUCLEOTIDE SEQUENCE [LARGE SCALE GENOMIC DNA]</scope>
    <source>
        <strain evidence="1 2">AB-hyl4</strain>
    </source>
</reference>
<proteinExistence type="predicted"/>
<accession>A0ABV4U970</accession>
<name>A0ABV4U970_9BACT</name>
<dbReference type="RefSeq" id="WP_425346752.1">
    <property type="nucleotide sequence ID" value="NZ_JBGUBD010000012.1"/>
</dbReference>
<evidence type="ECO:0000313" key="2">
    <source>
        <dbReference type="Proteomes" id="UP001575105"/>
    </source>
</evidence>